<dbReference type="AlphaFoldDB" id="X0Z0Z7"/>
<name>X0Z0Z7_9ZZZZ</name>
<gene>
    <name evidence="1" type="ORF">S01H4_12332</name>
</gene>
<organism evidence="1">
    <name type="scientific">marine sediment metagenome</name>
    <dbReference type="NCBI Taxonomy" id="412755"/>
    <lineage>
        <taxon>unclassified sequences</taxon>
        <taxon>metagenomes</taxon>
        <taxon>ecological metagenomes</taxon>
    </lineage>
</organism>
<accession>X0Z0Z7</accession>
<proteinExistence type="predicted"/>
<reference evidence="1" key="1">
    <citation type="journal article" date="2014" name="Front. Microbiol.">
        <title>High frequency of phylogenetically diverse reductive dehalogenase-homologous genes in deep subseafloor sedimentary metagenomes.</title>
        <authorList>
            <person name="Kawai M."/>
            <person name="Futagami T."/>
            <person name="Toyoda A."/>
            <person name="Takaki Y."/>
            <person name="Nishi S."/>
            <person name="Hori S."/>
            <person name="Arai W."/>
            <person name="Tsubouchi T."/>
            <person name="Morono Y."/>
            <person name="Uchiyama I."/>
            <person name="Ito T."/>
            <person name="Fujiyama A."/>
            <person name="Inagaki F."/>
            <person name="Takami H."/>
        </authorList>
    </citation>
    <scope>NUCLEOTIDE SEQUENCE</scope>
    <source>
        <strain evidence="1">Expedition CK06-06</strain>
    </source>
</reference>
<dbReference type="EMBL" id="BART01005213">
    <property type="protein sequence ID" value="GAG62690.1"/>
    <property type="molecule type" value="Genomic_DNA"/>
</dbReference>
<comment type="caution">
    <text evidence="1">The sequence shown here is derived from an EMBL/GenBank/DDBJ whole genome shotgun (WGS) entry which is preliminary data.</text>
</comment>
<evidence type="ECO:0000313" key="1">
    <source>
        <dbReference type="EMBL" id="GAG62690.1"/>
    </source>
</evidence>
<sequence>MHIRWFKEVLAEIMEQRIPVDSYEDKVEEGEKKFVIRRWYKQLKVE</sequence>
<protein>
    <submittedName>
        <fullName evidence="1">Uncharacterized protein</fullName>
    </submittedName>
</protein>